<dbReference type="PRINTS" id="PR00743">
    <property type="entry name" value="GLHYDRLASE36"/>
</dbReference>
<dbReference type="GO" id="GO:0016052">
    <property type="term" value="P:carbohydrate catabolic process"/>
    <property type="evidence" value="ECO:0007669"/>
    <property type="project" value="InterPro"/>
</dbReference>
<accession>A0A9X1X2K2</accession>
<dbReference type="PANTHER" id="PTHR43053:SF3">
    <property type="entry name" value="ALPHA-GALACTOSIDASE C-RELATED"/>
    <property type="match status" value="1"/>
</dbReference>
<dbReference type="Proteomes" id="UP001139450">
    <property type="component" value="Unassembled WGS sequence"/>
</dbReference>
<protein>
    <submittedName>
        <fullName evidence="3">Alpha-galactosidase</fullName>
        <ecNumber evidence="3">3.2.1.22</ecNumber>
    </submittedName>
</protein>
<dbReference type="InterPro" id="IPR017853">
    <property type="entry name" value="GH"/>
</dbReference>
<keyword evidence="1 3" id="KW-0378">Hydrolase</keyword>
<dbReference type="AlphaFoldDB" id="A0A9X1X2K2"/>
<dbReference type="InterPro" id="IPR013785">
    <property type="entry name" value="Aldolase_TIM"/>
</dbReference>
<dbReference type="EMBL" id="JALJEJ010000002">
    <property type="protein sequence ID" value="MCJ8208825.1"/>
    <property type="molecule type" value="Genomic_DNA"/>
</dbReference>
<name>A0A9X1X2K2_9SPHI</name>
<dbReference type="InterPro" id="IPR002252">
    <property type="entry name" value="Glyco_hydro_36"/>
</dbReference>
<dbReference type="Pfam" id="PF02065">
    <property type="entry name" value="Melibiase"/>
    <property type="match status" value="1"/>
</dbReference>
<keyword evidence="2 3" id="KW-0326">Glycosidase</keyword>
<gene>
    <name evidence="3" type="ORF">MUY27_03840</name>
</gene>
<evidence type="ECO:0000256" key="1">
    <source>
        <dbReference type="ARBA" id="ARBA00022801"/>
    </source>
</evidence>
<dbReference type="PANTHER" id="PTHR43053">
    <property type="entry name" value="GLYCOSIDASE FAMILY 31"/>
    <property type="match status" value="1"/>
</dbReference>
<evidence type="ECO:0000313" key="3">
    <source>
        <dbReference type="EMBL" id="MCJ8208825.1"/>
    </source>
</evidence>
<dbReference type="InterPro" id="IPR050985">
    <property type="entry name" value="Alpha-glycosidase_related"/>
</dbReference>
<dbReference type="SUPFAM" id="SSF51445">
    <property type="entry name" value="(Trans)glycosidases"/>
    <property type="match status" value="1"/>
</dbReference>
<dbReference type="GO" id="GO:0004557">
    <property type="term" value="F:alpha-galactosidase activity"/>
    <property type="evidence" value="ECO:0007669"/>
    <property type="project" value="UniProtKB-EC"/>
</dbReference>
<evidence type="ECO:0000256" key="2">
    <source>
        <dbReference type="ARBA" id="ARBA00023295"/>
    </source>
</evidence>
<evidence type="ECO:0000313" key="4">
    <source>
        <dbReference type="Proteomes" id="UP001139450"/>
    </source>
</evidence>
<organism evidence="3 4">
    <name type="scientific">Mucilaginibacter straminoryzae</name>
    <dbReference type="NCBI Taxonomy" id="2932774"/>
    <lineage>
        <taxon>Bacteria</taxon>
        <taxon>Pseudomonadati</taxon>
        <taxon>Bacteroidota</taxon>
        <taxon>Sphingobacteriia</taxon>
        <taxon>Sphingobacteriales</taxon>
        <taxon>Sphingobacteriaceae</taxon>
        <taxon>Mucilaginibacter</taxon>
    </lineage>
</organism>
<dbReference type="EC" id="3.2.1.22" evidence="3"/>
<sequence>MGDWQESRKKLPDGSVAIAREAQAEGVKFGILIEPEMVNPKSELYHRHPDWVIKQPHREEYFFRNQLVLDLTNPKVQDFVFQVVDSLFIKDPALAYIK</sequence>
<proteinExistence type="predicted"/>
<comment type="caution">
    <text evidence="3">The sequence shown here is derived from an EMBL/GenBank/DDBJ whole genome shotgun (WGS) entry which is preliminary data.</text>
</comment>
<dbReference type="Gene3D" id="3.20.20.70">
    <property type="entry name" value="Aldolase class I"/>
    <property type="match status" value="1"/>
</dbReference>
<keyword evidence="4" id="KW-1185">Reference proteome</keyword>
<reference evidence="3" key="1">
    <citation type="submission" date="2022-04" db="EMBL/GenBank/DDBJ databases">
        <title>Mucilaginibacter sp. RS28 isolated from freshwater.</title>
        <authorList>
            <person name="Ko S.-R."/>
        </authorList>
    </citation>
    <scope>NUCLEOTIDE SEQUENCE</scope>
    <source>
        <strain evidence="3">RS28</strain>
    </source>
</reference>